<name>A0A1M6REB1_9BURK</name>
<evidence type="ECO:0008006" key="3">
    <source>
        <dbReference type="Google" id="ProtNLM"/>
    </source>
</evidence>
<dbReference type="Pfam" id="PF23169">
    <property type="entry name" value="HalD"/>
    <property type="match status" value="1"/>
</dbReference>
<organism evidence="1 2">
    <name type="scientific">Paraburkholderia terricola</name>
    <dbReference type="NCBI Taxonomy" id="169427"/>
    <lineage>
        <taxon>Bacteria</taxon>
        <taxon>Pseudomonadati</taxon>
        <taxon>Pseudomonadota</taxon>
        <taxon>Betaproteobacteria</taxon>
        <taxon>Burkholderiales</taxon>
        <taxon>Burkholderiaceae</taxon>
        <taxon>Paraburkholderia</taxon>
    </lineage>
</organism>
<dbReference type="STRING" id="169427.SAMN05192548_101883"/>
<dbReference type="SUPFAM" id="SSF51197">
    <property type="entry name" value="Clavaminate synthase-like"/>
    <property type="match status" value="1"/>
</dbReference>
<gene>
    <name evidence="1" type="ORF">SAMN05192548_101883</name>
</gene>
<dbReference type="EMBL" id="FRAB01000018">
    <property type="protein sequence ID" value="SHK30792.1"/>
    <property type="molecule type" value="Genomic_DNA"/>
</dbReference>
<proteinExistence type="predicted"/>
<dbReference type="Proteomes" id="UP000184395">
    <property type="component" value="Unassembled WGS sequence"/>
</dbReference>
<sequence length="277" mass="31472">MDAPEIDGARDHGVQQRTADNWAADLYSIVMPQQYDWNILQQMREQFMRFGYIRLFEFISPAGLKLIKNELDELAQLAIRKSFEMPGYATPRSLSALGGSIIKAHSPFLYSLYHHYALRNCVENIVGRTVYSCTHPEEFMVANFLHQRGDTHGWHLDDPPYALVIFAELPGENGGGELEVVPNWTDLCRRKHRRQDEAIGDLVAWAEENGLVDRHRHQAGDAYLLRADMNLHRVAPLVRAGERRAVVNLAFQCTAVMEYGSTADMLYGTESDHAARS</sequence>
<dbReference type="OrthoDB" id="9798229at2"/>
<dbReference type="AlphaFoldDB" id="A0A1M6REB1"/>
<reference evidence="1 2" key="1">
    <citation type="submission" date="2016-11" db="EMBL/GenBank/DDBJ databases">
        <authorList>
            <person name="Jaros S."/>
            <person name="Januszkiewicz K."/>
            <person name="Wedrychowicz H."/>
        </authorList>
    </citation>
    <scope>NUCLEOTIDE SEQUENCE [LARGE SCALE GENOMIC DNA]</scope>
    <source>
        <strain evidence="1 2">LMG 20594</strain>
    </source>
</reference>
<evidence type="ECO:0000313" key="1">
    <source>
        <dbReference type="EMBL" id="SHK30792.1"/>
    </source>
</evidence>
<dbReference type="InterPro" id="IPR056470">
    <property type="entry name" value="BesD/HalB-like"/>
</dbReference>
<accession>A0A1M6REB1</accession>
<evidence type="ECO:0000313" key="2">
    <source>
        <dbReference type="Proteomes" id="UP000184395"/>
    </source>
</evidence>
<dbReference type="Gene3D" id="2.60.120.620">
    <property type="entry name" value="q2cbj1_9rhob like domain"/>
    <property type="match status" value="1"/>
</dbReference>
<protein>
    <recommendedName>
        <fullName evidence="3">Fe2OG dioxygenase domain-containing protein</fullName>
    </recommendedName>
</protein>
<dbReference type="GeneID" id="301982297"/>
<dbReference type="RefSeq" id="WP_143031984.1">
    <property type="nucleotide sequence ID" value="NZ_CADFGY010000018.1"/>
</dbReference>